<gene>
    <name evidence="2" type="ORF">ACFFF8_20895</name>
</gene>
<keyword evidence="3" id="KW-1185">Reference proteome</keyword>
<dbReference type="InterPro" id="IPR006311">
    <property type="entry name" value="TAT_signal"/>
</dbReference>
<reference evidence="2 3" key="1">
    <citation type="submission" date="2024-09" db="EMBL/GenBank/DDBJ databases">
        <authorList>
            <person name="Sun Q."/>
            <person name="Mori K."/>
        </authorList>
    </citation>
    <scope>NUCLEOTIDE SEQUENCE [LARGE SCALE GENOMIC DNA]</scope>
    <source>
        <strain evidence="2 3">CICC 11035S</strain>
    </source>
</reference>
<dbReference type="EC" id="3.-.-.-" evidence="2"/>
<dbReference type="EMBL" id="JBHLTM010000081">
    <property type="protein sequence ID" value="MFC0687045.1"/>
    <property type="molecule type" value="Genomic_DNA"/>
</dbReference>
<evidence type="ECO:0000313" key="3">
    <source>
        <dbReference type="Proteomes" id="UP001589858"/>
    </source>
</evidence>
<organism evidence="2 3">
    <name type="scientific">Novosphingobium clariflavum</name>
    <dbReference type="NCBI Taxonomy" id="2029884"/>
    <lineage>
        <taxon>Bacteria</taxon>
        <taxon>Pseudomonadati</taxon>
        <taxon>Pseudomonadota</taxon>
        <taxon>Alphaproteobacteria</taxon>
        <taxon>Sphingomonadales</taxon>
        <taxon>Sphingomonadaceae</taxon>
        <taxon>Novosphingobium</taxon>
    </lineage>
</organism>
<dbReference type="PROSITE" id="PS51318">
    <property type="entry name" value="TAT"/>
    <property type="match status" value="1"/>
</dbReference>
<dbReference type="PANTHER" id="PTHR43283">
    <property type="entry name" value="BETA-LACTAMASE-RELATED"/>
    <property type="match status" value="1"/>
</dbReference>
<dbReference type="PANTHER" id="PTHR43283:SF3">
    <property type="entry name" value="BETA-LACTAMASE FAMILY PROTEIN (AFU_ORTHOLOGUE AFUA_5G07500)"/>
    <property type="match status" value="1"/>
</dbReference>
<dbReference type="GO" id="GO:0016787">
    <property type="term" value="F:hydrolase activity"/>
    <property type="evidence" value="ECO:0007669"/>
    <property type="project" value="UniProtKB-KW"/>
</dbReference>
<dbReference type="SUPFAM" id="SSF56601">
    <property type="entry name" value="beta-lactamase/transpeptidase-like"/>
    <property type="match status" value="1"/>
</dbReference>
<dbReference type="InterPro" id="IPR001466">
    <property type="entry name" value="Beta-lactam-related"/>
</dbReference>
<name>A0ABV6SCQ9_9SPHN</name>
<dbReference type="InterPro" id="IPR050789">
    <property type="entry name" value="Diverse_Enzym_Activities"/>
</dbReference>
<feature type="domain" description="Beta-lactamase-related" evidence="1">
    <location>
        <begin position="47"/>
        <end position="396"/>
    </location>
</feature>
<sequence length="432" mass="45733">MSLSALIDRRLILRLGAVAGLGAAVMPRLAWAVGQPAALPKVSALVDRWTGTGKFPGMVASVGMAGREASFVARGAQGFDDGTPMGPDSLFRIYSMTKPITGIMAMQLVEEGRLSLDQPLADVLPAWRTMQVQDRYDGALDRLHPAPRPITMRHLVTHTSGIGYSIVQTGPIRDAYVRQGLVPGRISRIEVPGLTYGPTVRGLDHFADRLATLPLVADPGTRWSYSMGLDVMGRVIEVVTGKSFDAYLAEALFGPAGMASTTFTVPRAQARRLTTNYGALGGVLVPIDPPESSVYLDPPAFPFGGSGLVSTPRDYDRFLRLLAQGGVIDGRRVLSQRAVALGTSNLLPDGVDRSHMIGGPAAFGAGGRIGLGAEAGVFGWSGAAGTVGMVDMNHAIRSQLFVQFMPSDATPLLPEFQTALKADVMALLEKPA</sequence>
<keyword evidence="2" id="KW-0378">Hydrolase</keyword>
<evidence type="ECO:0000259" key="1">
    <source>
        <dbReference type="Pfam" id="PF00144"/>
    </source>
</evidence>
<proteinExistence type="predicted"/>
<dbReference type="Gene3D" id="3.40.710.10">
    <property type="entry name" value="DD-peptidase/beta-lactamase superfamily"/>
    <property type="match status" value="1"/>
</dbReference>
<dbReference type="InterPro" id="IPR012338">
    <property type="entry name" value="Beta-lactam/transpept-like"/>
</dbReference>
<dbReference type="Pfam" id="PF00144">
    <property type="entry name" value="Beta-lactamase"/>
    <property type="match status" value="1"/>
</dbReference>
<accession>A0ABV6SCQ9</accession>
<comment type="caution">
    <text evidence="2">The sequence shown here is derived from an EMBL/GenBank/DDBJ whole genome shotgun (WGS) entry which is preliminary data.</text>
</comment>
<evidence type="ECO:0000313" key="2">
    <source>
        <dbReference type="EMBL" id="MFC0687045.1"/>
    </source>
</evidence>
<protein>
    <submittedName>
        <fullName evidence="2">Serine hydrolase domain-containing protein</fullName>
        <ecNumber evidence="2">3.-.-.-</ecNumber>
    </submittedName>
</protein>
<dbReference type="Proteomes" id="UP001589858">
    <property type="component" value="Unassembled WGS sequence"/>
</dbReference>
<dbReference type="RefSeq" id="WP_267221073.1">
    <property type="nucleotide sequence ID" value="NZ_JAPCWC010000009.1"/>
</dbReference>